<name>A0A8S1CFB2_9INSE</name>
<dbReference type="Pfam" id="PF01027">
    <property type="entry name" value="Bax1-I"/>
    <property type="match status" value="1"/>
</dbReference>
<evidence type="ECO:0000256" key="4">
    <source>
        <dbReference type="ARBA" id="ARBA00023136"/>
    </source>
</evidence>
<evidence type="ECO:0000256" key="3">
    <source>
        <dbReference type="ARBA" id="ARBA00022989"/>
    </source>
</evidence>
<feature type="transmembrane region" description="Helical" evidence="5">
    <location>
        <begin position="71"/>
        <end position="93"/>
    </location>
</feature>
<comment type="caution">
    <text evidence="6">The sequence shown here is derived from an EMBL/GenBank/DDBJ whole genome shotgun (WGS) entry which is preliminary data.</text>
</comment>
<dbReference type="PANTHER" id="PTHR23291">
    <property type="entry name" value="BAX INHIBITOR-RELATED"/>
    <property type="match status" value="1"/>
</dbReference>
<feature type="transmembrane region" description="Helical" evidence="5">
    <location>
        <begin position="160"/>
        <end position="179"/>
    </location>
</feature>
<dbReference type="Proteomes" id="UP000494165">
    <property type="component" value="Unassembled WGS sequence"/>
</dbReference>
<feature type="transmembrane region" description="Helical" evidence="5">
    <location>
        <begin position="215"/>
        <end position="232"/>
    </location>
</feature>
<evidence type="ECO:0008006" key="8">
    <source>
        <dbReference type="Google" id="ProtNLM"/>
    </source>
</evidence>
<protein>
    <recommendedName>
        <fullName evidence="8">Protein lifeguard 1</fullName>
    </recommendedName>
</protein>
<proteinExistence type="inferred from homology"/>
<accession>A0A8S1CFB2</accession>
<sequence length="276" mass="31090">MSAYPPRTPPAEQYVQGFIHFVPEVSRGGYAAAHYYQPGWPVKNPRNESPPSGMEMSFSDKAVRRRFMVKVYSMLSLQLIVLFGSCLAIRTVPHVEEFVRAHPELILIGFVFQFTLLLLMCCNPNMIRSHPLNLFILTIFTLSNTLSISAVSVIYRTDTLLYTIGATLMVFMVLTLFAAQTCIDFTVCGGIMLTLTFLLLLLGLVAIYVHQDTLLLVYHGIGAFLFCAYIVYDTQMIMGGHRYALSPEDYIMATIMLYMDVVNVFLNMLGIINYNG</sequence>
<dbReference type="AlphaFoldDB" id="A0A8S1CFB2"/>
<keyword evidence="7" id="KW-1185">Reference proteome</keyword>
<evidence type="ECO:0000313" key="7">
    <source>
        <dbReference type="Proteomes" id="UP000494165"/>
    </source>
</evidence>
<evidence type="ECO:0000256" key="5">
    <source>
        <dbReference type="RuleBase" id="RU004379"/>
    </source>
</evidence>
<dbReference type="GO" id="GO:0016020">
    <property type="term" value="C:membrane"/>
    <property type="evidence" value="ECO:0007669"/>
    <property type="project" value="UniProtKB-SubCell"/>
</dbReference>
<feature type="transmembrane region" description="Helical" evidence="5">
    <location>
        <begin position="134"/>
        <end position="154"/>
    </location>
</feature>
<dbReference type="PANTHER" id="PTHR23291:SF47">
    <property type="entry name" value="TRANSMEMBRANE BAX INHIBITOR MOTIF CONTAINING 7"/>
    <property type="match status" value="1"/>
</dbReference>
<reference evidence="6 7" key="1">
    <citation type="submission" date="2020-04" db="EMBL/GenBank/DDBJ databases">
        <authorList>
            <person name="Alioto T."/>
            <person name="Alioto T."/>
            <person name="Gomez Garrido J."/>
        </authorList>
    </citation>
    <scope>NUCLEOTIDE SEQUENCE [LARGE SCALE GENOMIC DNA]</scope>
</reference>
<feature type="transmembrane region" description="Helical" evidence="5">
    <location>
        <begin position="253"/>
        <end position="274"/>
    </location>
</feature>
<keyword evidence="4 5" id="KW-0472">Membrane</keyword>
<dbReference type="EMBL" id="CADEPI010000035">
    <property type="protein sequence ID" value="CAB3368048.1"/>
    <property type="molecule type" value="Genomic_DNA"/>
</dbReference>
<keyword evidence="2 5" id="KW-0812">Transmembrane</keyword>
<dbReference type="OrthoDB" id="7933078at2759"/>
<gene>
    <name evidence="6" type="ORF">CLODIP_2_CD08408</name>
</gene>
<feature type="transmembrane region" description="Helical" evidence="5">
    <location>
        <begin position="105"/>
        <end position="122"/>
    </location>
</feature>
<evidence type="ECO:0000313" key="6">
    <source>
        <dbReference type="EMBL" id="CAB3368048.1"/>
    </source>
</evidence>
<evidence type="ECO:0000256" key="2">
    <source>
        <dbReference type="ARBA" id="ARBA00022692"/>
    </source>
</evidence>
<keyword evidence="3 5" id="KW-1133">Transmembrane helix</keyword>
<evidence type="ECO:0000256" key="1">
    <source>
        <dbReference type="ARBA" id="ARBA00004141"/>
    </source>
</evidence>
<feature type="transmembrane region" description="Helical" evidence="5">
    <location>
        <begin position="191"/>
        <end position="209"/>
    </location>
</feature>
<dbReference type="InterPro" id="IPR006214">
    <property type="entry name" value="Bax_inhibitor_1-related"/>
</dbReference>
<organism evidence="6 7">
    <name type="scientific">Cloeon dipterum</name>
    <dbReference type="NCBI Taxonomy" id="197152"/>
    <lineage>
        <taxon>Eukaryota</taxon>
        <taxon>Metazoa</taxon>
        <taxon>Ecdysozoa</taxon>
        <taxon>Arthropoda</taxon>
        <taxon>Hexapoda</taxon>
        <taxon>Insecta</taxon>
        <taxon>Pterygota</taxon>
        <taxon>Palaeoptera</taxon>
        <taxon>Ephemeroptera</taxon>
        <taxon>Pisciforma</taxon>
        <taxon>Baetidae</taxon>
        <taxon>Cloeon</taxon>
    </lineage>
</organism>
<comment type="subcellular location">
    <subcellularLocation>
        <location evidence="1">Membrane</location>
        <topology evidence="1">Multi-pass membrane protein</topology>
    </subcellularLocation>
</comment>
<comment type="similarity">
    <text evidence="5">Belongs to the BI1 family.</text>
</comment>